<gene>
    <name evidence="3" type="ORF">QVZ41_08595</name>
</gene>
<dbReference type="SUPFAM" id="SSF52833">
    <property type="entry name" value="Thioredoxin-like"/>
    <property type="match status" value="1"/>
</dbReference>
<dbReference type="Gene3D" id="3.40.30.10">
    <property type="entry name" value="Glutaredoxin"/>
    <property type="match status" value="1"/>
</dbReference>
<dbReference type="EMBL" id="JAUMIT010000003">
    <property type="protein sequence ID" value="MDO3694901.1"/>
    <property type="molecule type" value="Genomic_DNA"/>
</dbReference>
<proteinExistence type="predicted"/>
<feature type="domain" description="DSBA-like thioredoxin" evidence="2">
    <location>
        <begin position="38"/>
        <end position="238"/>
    </location>
</feature>
<keyword evidence="4" id="KW-1185">Reference proteome</keyword>
<dbReference type="InterPro" id="IPR036249">
    <property type="entry name" value="Thioredoxin-like_sf"/>
</dbReference>
<evidence type="ECO:0000259" key="2">
    <source>
        <dbReference type="Pfam" id="PF01323"/>
    </source>
</evidence>
<accession>A0ABT8VSD7</accession>
<dbReference type="Pfam" id="PF01323">
    <property type="entry name" value="DSBA"/>
    <property type="match status" value="1"/>
</dbReference>
<reference evidence="3" key="1">
    <citation type="submission" date="2023-07" db="EMBL/GenBank/DDBJ databases">
        <title>Wenyingzhuangia sp. chi5 genome sequencing and assembly.</title>
        <authorList>
            <person name="Park S."/>
        </authorList>
    </citation>
    <scope>NUCLEOTIDE SEQUENCE</scope>
    <source>
        <strain evidence="3">Chi5</strain>
    </source>
</reference>
<protein>
    <submittedName>
        <fullName evidence="3">DsbA family protein</fullName>
    </submittedName>
</protein>
<dbReference type="InterPro" id="IPR017937">
    <property type="entry name" value="Thioredoxin_CS"/>
</dbReference>
<dbReference type="InterPro" id="IPR001853">
    <property type="entry name" value="DSBA-like_thioredoxin_dom"/>
</dbReference>
<dbReference type="RefSeq" id="WP_302884154.1">
    <property type="nucleotide sequence ID" value="NZ_JAUMIT010000003.1"/>
</dbReference>
<evidence type="ECO:0000313" key="4">
    <source>
        <dbReference type="Proteomes" id="UP001168642"/>
    </source>
</evidence>
<dbReference type="Gene3D" id="1.10.472.60">
    <property type="entry name" value="putative protein disulfide isomerase domain"/>
    <property type="match status" value="1"/>
</dbReference>
<name>A0ABT8VSD7_9FLAO</name>
<evidence type="ECO:0000256" key="1">
    <source>
        <dbReference type="ARBA" id="ARBA00023284"/>
    </source>
</evidence>
<dbReference type="PROSITE" id="PS00194">
    <property type="entry name" value="THIOREDOXIN_1"/>
    <property type="match status" value="1"/>
</dbReference>
<organism evidence="3 4">
    <name type="scientific">Wenyingzhuangia gilva</name>
    <dbReference type="NCBI Taxonomy" id="3057677"/>
    <lineage>
        <taxon>Bacteria</taxon>
        <taxon>Pseudomonadati</taxon>
        <taxon>Bacteroidota</taxon>
        <taxon>Flavobacteriia</taxon>
        <taxon>Flavobacteriales</taxon>
        <taxon>Flavobacteriaceae</taxon>
        <taxon>Wenyingzhuangia</taxon>
    </lineage>
</organism>
<evidence type="ECO:0000313" key="3">
    <source>
        <dbReference type="EMBL" id="MDO3694901.1"/>
    </source>
</evidence>
<dbReference type="Proteomes" id="UP001168642">
    <property type="component" value="Unassembled WGS sequence"/>
</dbReference>
<sequence length="249" mass="28132">MDTTDNYCDINTGICSPNNNENSPLENNQIEKIKELKITYYYDAFCGWCYGFSKPFQEFKKNHADDIHFEVISGGLFLGNRVGKINDIAPYVKNGAFRSVEEVSGVKFGQAFVNKLETEENIWLDSTLPAIALSIIKENAPNKALDFAELLLKTINYDAKDVRDIDSYKNAVLAIEYDFELFKTQIKEDKYLNLAKQDFETFAKSGISGMPCLVIQGGGKRAYLSNGFASYKDLEARLKIFKEQISNPS</sequence>
<comment type="caution">
    <text evidence="3">The sequence shown here is derived from an EMBL/GenBank/DDBJ whole genome shotgun (WGS) entry which is preliminary data.</text>
</comment>
<keyword evidence="1" id="KW-0676">Redox-active center</keyword>